<dbReference type="GO" id="GO:0007019">
    <property type="term" value="P:microtubule depolymerization"/>
    <property type="evidence" value="ECO:0007669"/>
    <property type="project" value="TreeGrafter"/>
</dbReference>
<proteinExistence type="predicted"/>
<evidence type="ECO:0000256" key="1">
    <source>
        <dbReference type="SAM" id="Coils"/>
    </source>
</evidence>
<evidence type="ECO:0000256" key="2">
    <source>
        <dbReference type="SAM" id="MobiDB-lite"/>
    </source>
</evidence>
<feature type="compositionally biased region" description="Basic and acidic residues" evidence="2">
    <location>
        <begin position="1476"/>
        <end position="1491"/>
    </location>
</feature>
<feature type="region of interest" description="Disordered" evidence="2">
    <location>
        <begin position="510"/>
        <end position="530"/>
    </location>
</feature>
<feature type="compositionally biased region" description="Low complexity" evidence="2">
    <location>
        <begin position="801"/>
        <end position="810"/>
    </location>
</feature>
<dbReference type="InterPro" id="IPR026163">
    <property type="entry name" value="Nckap5l"/>
</dbReference>
<feature type="region of interest" description="Disordered" evidence="2">
    <location>
        <begin position="1113"/>
        <end position="1199"/>
    </location>
</feature>
<evidence type="ECO:0000313" key="4">
    <source>
        <dbReference type="EMBL" id="KAG9349747.1"/>
    </source>
</evidence>
<dbReference type="PANTHER" id="PTHR21740">
    <property type="entry name" value="NCK-ASSOCIATED PROTEIN 5"/>
    <property type="match status" value="1"/>
</dbReference>
<comment type="caution">
    <text evidence="4">The sequence shown here is derived from an EMBL/GenBank/DDBJ whole genome shotgun (WGS) entry which is preliminary data.</text>
</comment>
<dbReference type="InterPro" id="IPR032769">
    <property type="entry name" value="NCKAP5_C"/>
</dbReference>
<dbReference type="Proteomes" id="UP000824540">
    <property type="component" value="Unassembled WGS sequence"/>
</dbReference>
<protein>
    <recommendedName>
        <fullName evidence="3">Nck-associated protein 5 C-terminal domain-containing protein</fullName>
    </recommendedName>
</protein>
<organism evidence="4 5">
    <name type="scientific">Albula glossodonta</name>
    <name type="common">roundjaw bonefish</name>
    <dbReference type="NCBI Taxonomy" id="121402"/>
    <lineage>
        <taxon>Eukaryota</taxon>
        <taxon>Metazoa</taxon>
        <taxon>Chordata</taxon>
        <taxon>Craniata</taxon>
        <taxon>Vertebrata</taxon>
        <taxon>Euteleostomi</taxon>
        <taxon>Actinopterygii</taxon>
        <taxon>Neopterygii</taxon>
        <taxon>Teleostei</taxon>
        <taxon>Albuliformes</taxon>
        <taxon>Albulidae</taxon>
        <taxon>Albula</taxon>
    </lineage>
</organism>
<keyword evidence="5" id="KW-1185">Reference proteome</keyword>
<feature type="compositionally biased region" description="Basic and acidic residues" evidence="2">
    <location>
        <begin position="98"/>
        <end position="108"/>
    </location>
</feature>
<feature type="compositionally biased region" description="Polar residues" evidence="2">
    <location>
        <begin position="1435"/>
        <end position="1446"/>
    </location>
</feature>
<dbReference type="PANTHER" id="PTHR21740:SF0">
    <property type="entry name" value="NCK-ASSOCIATED PROTEIN 5"/>
    <property type="match status" value="1"/>
</dbReference>
<feature type="region of interest" description="Disordered" evidence="2">
    <location>
        <begin position="98"/>
        <end position="138"/>
    </location>
</feature>
<feature type="compositionally biased region" description="Basic and acidic residues" evidence="2">
    <location>
        <begin position="1501"/>
        <end position="1514"/>
    </location>
</feature>
<evidence type="ECO:0000259" key="3">
    <source>
        <dbReference type="Pfam" id="PF15246"/>
    </source>
</evidence>
<accession>A0A8T2PL26</accession>
<feature type="region of interest" description="Disordered" evidence="2">
    <location>
        <begin position="610"/>
        <end position="681"/>
    </location>
</feature>
<dbReference type="OrthoDB" id="8930856at2759"/>
<feature type="compositionally biased region" description="Polar residues" evidence="2">
    <location>
        <begin position="944"/>
        <end position="959"/>
    </location>
</feature>
<feature type="coiled-coil region" evidence="1">
    <location>
        <begin position="140"/>
        <end position="206"/>
    </location>
</feature>
<reference evidence="4" key="1">
    <citation type="thesis" date="2021" institute="BYU ScholarsArchive" country="Provo, UT, USA">
        <title>Applications of and Algorithms for Genome Assembly and Genomic Analyses with an Emphasis on Marine Teleosts.</title>
        <authorList>
            <person name="Pickett B.D."/>
        </authorList>
    </citation>
    <scope>NUCLEOTIDE SEQUENCE</scope>
    <source>
        <strain evidence="4">HI-2016</strain>
    </source>
</reference>
<feature type="compositionally biased region" description="Polar residues" evidence="2">
    <location>
        <begin position="986"/>
        <end position="997"/>
    </location>
</feature>
<dbReference type="Pfam" id="PF15246">
    <property type="entry name" value="NCKAP5"/>
    <property type="match status" value="1"/>
</dbReference>
<feature type="compositionally biased region" description="Polar residues" evidence="2">
    <location>
        <begin position="1292"/>
        <end position="1309"/>
    </location>
</feature>
<dbReference type="EMBL" id="JAFBMS010000009">
    <property type="protein sequence ID" value="KAG9349747.1"/>
    <property type="molecule type" value="Genomic_DNA"/>
</dbReference>
<sequence>MPGEMDHSLARVSMFDRMEETVRSLLQNQGVLEHTAMDTVDLMKAYKPEWIIRDAGCSLTAVGWVGDLTKSKPAAVAKNIMHPPVTVHIFNMEDKLSEEVRKQRESLEKPGPPEAEVELQSDSDADGDGSGAEGDKDKESKLLLERLRALEAENSALAMENESQREQYERCLDEVANQVVQALLTQKDLREECLKLRTRVFDLEQQNRTLSVLFQQRVRPASDLLLQWEREARHMEQAGPFRQRRRDTAAAVSVTRDSPRLRVKAWPVISLQAPDLPEELLLYDDEGHTAQTETLHRSQGGATDVYELTCGALGSKLHSKIMGLSVGDLSLEPERSKGFLLSRSTDSPPHDTQLNGKAGLPAGKCPSQLSLTVPVAAYSRSSCSSSELSISSACSDFSNSSYTWNEGKPSSLTWEKRGSLGSSAPSNICAPPEEQPPTRRKECHILEGLKRLQRRRPKQSPSLISKSGYKDCMNSNEGIYSLGLKSGGQGVAKAPTTGKSVVVGSRGNRKFAYDSDDADDESSRAPPGGGCWTYSTRLTHSLSDSLCSWEGGQGGGDVPQDPQMVTYDSKELPEKLIPSILNSFRTGGKTQASLSSSLLPFEVSPTEADHTLLRLSDTDEAEDLRTESSSGGERPERDAGQTSDTQAERRCHGRAQSADGRPRPLSLLLQQKAAKSTQSEESVAAIFDADGEPIELGTQHVTTMATVSARIPMSQATSVPLAEYSVLVPQEETGDQTGSNARNYSVLESPEKPAELLSHGTVSKASSREGSASSFENAEANVTSQRKLIKPSYSRAHKVHSVPPMHSVSSTKANLTKIPARGRGSPMKATKGSTVEMGTGNSGTIPASSGQERSPSSPPVKLSRFIKPPGSGSSSGCSQSSKTSQAGSRLPSRTEWAKNPSSSIPGSPLLSRRHLEHIEYGEQPTRDGQQQEVRSPSPPPPPGRTTSLLIRPNYDSSPQAPKADAGHSTETIPQKLVEGSGHHLQKSTAASSQTPTRGSPKRGPIKLFHSSSASGQNLDPHETVVKSSRNILQKGSSLQSTLGGKKVGLERDGGYPMLYKTSGSLPTSLQGHIQSVTEPQAPPGSIGLGTSPQNSVERASKMTRIPMGFKALVKSPSSQKESSSVAAKQDKDHVNTACKGTSTSGSLDPRGIPSAPLTVASALASPKHEGRLGTRSGSMDRNLPSPQLAEHEEACERVDGESRLFKRSISVTTKPHLKPALGMNGAKARSQSFSTNYMERPNIVSSDGPGKIRTQIITNTGERGNSLTRQSSLGDGFQLKSATGLGEAPPSCSFSRQGLYVSTSSSQPSLPIKGAPKASPKGEAVRAMPKGEAGVSSPQKEIRNPPLADRFGLKSSARQPAKVAPQLQPDSPSSPICSPDSPPEAIGSRSLSPGKVDPTKNGLKQGQGKRPEEAEKLASSTACTIEEKVMMGIQENMQRGQGQDKTQAPEGKQKTGPSLANWFGLRKSKLPALGGKKADATKGKEEKKELKMGSVLGGKQSKLDKKKEKKKAEIQHKGSCEQAAMESNDKLSLIMDGCSVQMGQLTNQIQNSTSYVGKDLLMKEFLNR</sequence>
<feature type="compositionally biased region" description="Low complexity" evidence="2">
    <location>
        <begin position="870"/>
        <end position="884"/>
    </location>
</feature>
<feature type="compositionally biased region" description="Polar residues" evidence="2">
    <location>
        <begin position="842"/>
        <end position="855"/>
    </location>
</feature>
<feature type="compositionally biased region" description="Low complexity" evidence="2">
    <location>
        <begin position="1113"/>
        <end position="1127"/>
    </location>
</feature>
<evidence type="ECO:0000313" key="5">
    <source>
        <dbReference type="Proteomes" id="UP000824540"/>
    </source>
</evidence>
<feature type="compositionally biased region" description="Acidic residues" evidence="2">
    <location>
        <begin position="115"/>
        <end position="127"/>
    </location>
</feature>
<keyword evidence="1" id="KW-0175">Coiled coil</keyword>
<name>A0A8T2PL26_9TELE</name>
<feature type="region of interest" description="Disordered" evidence="2">
    <location>
        <begin position="752"/>
        <end position="1021"/>
    </location>
</feature>
<feature type="compositionally biased region" description="Low complexity" evidence="2">
    <location>
        <begin position="763"/>
        <end position="774"/>
    </location>
</feature>
<dbReference type="GO" id="GO:0001578">
    <property type="term" value="P:microtubule bundle formation"/>
    <property type="evidence" value="ECO:0007669"/>
    <property type="project" value="TreeGrafter"/>
</dbReference>
<feature type="region of interest" description="Disordered" evidence="2">
    <location>
        <begin position="413"/>
        <end position="441"/>
    </location>
</feature>
<feature type="compositionally biased region" description="Basic and acidic residues" evidence="2">
    <location>
        <begin position="1189"/>
        <end position="1199"/>
    </location>
</feature>
<feature type="region of interest" description="Disordered" evidence="2">
    <location>
        <begin position="1282"/>
        <end position="1514"/>
    </location>
</feature>
<dbReference type="GO" id="GO:0035371">
    <property type="term" value="C:microtubule plus-end"/>
    <property type="evidence" value="ECO:0007669"/>
    <property type="project" value="TreeGrafter"/>
</dbReference>
<feature type="compositionally biased region" description="Low complexity" evidence="2">
    <location>
        <begin position="1369"/>
        <end position="1379"/>
    </location>
</feature>
<feature type="compositionally biased region" description="Low complexity" evidence="2">
    <location>
        <begin position="900"/>
        <end position="910"/>
    </location>
</feature>
<feature type="domain" description="Nck-associated protein 5 C-terminal" evidence="3">
    <location>
        <begin position="1423"/>
        <end position="1568"/>
    </location>
</feature>
<gene>
    <name evidence="4" type="ORF">JZ751_028195</name>
</gene>